<evidence type="ECO:0000256" key="5">
    <source>
        <dbReference type="ARBA" id="ARBA00022840"/>
    </source>
</evidence>
<evidence type="ECO:0000256" key="6">
    <source>
        <dbReference type="ARBA" id="ARBA00038307"/>
    </source>
</evidence>
<evidence type="ECO:0000256" key="3">
    <source>
        <dbReference type="ARBA" id="ARBA00022505"/>
    </source>
</evidence>
<keyword evidence="15" id="KW-1185">Reference proteome</keyword>
<dbReference type="AlphaFoldDB" id="A0A830FYL7"/>
<evidence type="ECO:0000313" key="15">
    <source>
        <dbReference type="Proteomes" id="UP000614609"/>
    </source>
</evidence>
<evidence type="ECO:0000256" key="10">
    <source>
        <dbReference type="ARBA" id="ARBA00047936"/>
    </source>
</evidence>
<comment type="caution">
    <text evidence="13">The sequence shown here is derived from an EMBL/GenBank/DDBJ whole genome shotgun (WGS) entry which is preliminary data.</text>
</comment>
<evidence type="ECO:0000313" key="14">
    <source>
        <dbReference type="EMBL" id="MBP1954850.1"/>
    </source>
</evidence>
<dbReference type="CDD" id="cd03293">
    <property type="entry name" value="ABC_NrtD_SsuB_transporters"/>
    <property type="match status" value="1"/>
</dbReference>
<evidence type="ECO:0000256" key="2">
    <source>
        <dbReference type="ARBA" id="ARBA00022448"/>
    </source>
</evidence>
<dbReference type="RefSeq" id="WP_188870109.1">
    <property type="nucleotide sequence ID" value="NZ_BMOO01000002.1"/>
</dbReference>
<evidence type="ECO:0000256" key="1">
    <source>
        <dbReference type="ARBA" id="ARBA00004236"/>
    </source>
</evidence>
<organism evidence="13 15">
    <name type="scientific">Halarchaeum rubridurum</name>
    <dbReference type="NCBI Taxonomy" id="489911"/>
    <lineage>
        <taxon>Archaea</taxon>
        <taxon>Methanobacteriati</taxon>
        <taxon>Methanobacteriota</taxon>
        <taxon>Stenosarchaea group</taxon>
        <taxon>Halobacteria</taxon>
        <taxon>Halobacteriales</taxon>
        <taxon>Halobacteriaceae</taxon>
    </lineage>
</organism>
<comment type="subunit">
    <text evidence="7">The complex is composed of two ATP-binding proteins (WtpC), two transmembrane proteins (WtpB) and a solute-binding protein (WtpA).</text>
</comment>
<evidence type="ECO:0000259" key="12">
    <source>
        <dbReference type="PROSITE" id="PS50893"/>
    </source>
</evidence>
<protein>
    <recommendedName>
        <fullName evidence="9">Molybdate/tungstate import ATP-binding protein WtpC</fullName>
        <ecNumber evidence="8">7.3.2.6</ecNumber>
    </recommendedName>
</protein>
<dbReference type="PROSITE" id="PS50893">
    <property type="entry name" value="ABC_TRANSPORTER_2"/>
    <property type="match status" value="1"/>
</dbReference>
<evidence type="ECO:0000256" key="11">
    <source>
        <dbReference type="ARBA" id="ARBA00057369"/>
    </source>
</evidence>
<dbReference type="GO" id="GO:0005524">
    <property type="term" value="F:ATP binding"/>
    <property type="evidence" value="ECO:0007669"/>
    <property type="project" value="UniProtKB-KW"/>
</dbReference>
<dbReference type="EMBL" id="BMOO01000002">
    <property type="protein sequence ID" value="GGM60244.1"/>
    <property type="molecule type" value="Genomic_DNA"/>
</dbReference>
<dbReference type="SMART" id="SM00382">
    <property type="entry name" value="AAA"/>
    <property type="match status" value="1"/>
</dbReference>
<dbReference type="GO" id="GO:1901238">
    <property type="term" value="F:ABC-type tungstate transporter activity"/>
    <property type="evidence" value="ECO:0007669"/>
    <property type="project" value="UniProtKB-EC"/>
</dbReference>
<evidence type="ECO:0000313" key="13">
    <source>
        <dbReference type="EMBL" id="GGM60244.1"/>
    </source>
</evidence>
<dbReference type="Proteomes" id="UP000614609">
    <property type="component" value="Unassembled WGS sequence"/>
</dbReference>
<dbReference type="InterPro" id="IPR050166">
    <property type="entry name" value="ABC_transporter_ATP-bind"/>
</dbReference>
<comment type="function">
    <text evidence="11">Part of the ABC transporter complex WtpABC involved in molybdate/tungstate import. Responsible for energy coupling to the transport system.</text>
</comment>
<gene>
    <name evidence="13" type="ORF">GCM10009017_08000</name>
    <name evidence="14" type="ORF">J2752_001762</name>
</gene>
<dbReference type="SUPFAM" id="SSF52540">
    <property type="entry name" value="P-loop containing nucleoside triphosphate hydrolases"/>
    <property type="match status" value="1"/>
</dbReference>
<keyword evidence="5 13" id="KW-0067">ATP-binding</keyword>
<feature type="domain" description="ABC transporter" evidence="12">
    <location>
        <begin position="4"/>
        <end position="235"/>
    </location>
</feature>
<dbReference type="EMBL" id="JAGGKO010000002">
    <property type="protein sequence ID" value="MBP1954850.1"/>
    <property type="molecule type" value="Genomic_DNA"/>
</dbReference>
<evidence type="ECO:0000256" key="4">
    <source>
        <dbReference type="ARBA" id="ARBA00022741"/>
    </source>
</evidence>
<evidence type="ECO:0000256" key="9">
    <source>
        <dbReference type="ARBA" id="ARBA00041133"/>
    </source>
</evidence>
<dbReference type="GO" id="GO:0005886">
    <property type="term" value="C:plasma membrane"/>
    <property type="evidence" value="ECO:0007669"/>
    <property type="project" value="UniProtKB-SubCell"/>
</dbReference>
<name>A0A830FYL7_9EURY</name>
<accession>A0A830FYL7</accession>
<comment type="similarity">
    <text evidence="6">Belongs to the ABC transporter superfamily. Sulfate/tungstate importer (TC 3.A.1.6) family.</text>
</comment>
<dbReference type="InterPro" id="IPR003593">
    <property type="entry name" value="AAA+_ATPase"/>
</dbReference>
<dbReference type="Gene3D" id="3.40.50.300">
    <property type="entry name" value="P-loop containing nucleotide triphosphate hydrolases"/>
    <property type="match status" value="1"/>
</dbReference>
<dbReference type="InterPro" id="IPR003439">
    <property type="entry name" value="ABC_transporter-like_ATP-bd"/>
</dbReference>
<dbReference type="InterPro" id="IPR017871">
    <property type="entry name" value="ABC_transporter-like_CS"/>
</dbReference>
<comment type="catalytic activity">
    <reaction evidence="10">
        <text>tungstate(in) + ATP + H2O = tungstate(out) + ADP + phosphate + H(+)</text>
        <dbReference type="Rhea" id="RHEA:35027"/>
        <dbReference type="ChEBI" id="CHEBI:15377"/>
        <dbReference type="ChEBI" id="CHEBI:15378"/>
        <dbReference type="ChEBI" id="CHEBI:30616"/>
        <dbReference type="ChEBI" id="CHEBI:43474"/>
        <dbReference type="ChEBI" id="CHEBI:46502"/>
        <dbReference type="ChEBI" id="CHEBI:456216"/>
        <dbReference type="EC" id="7.3.2.6"/>
    </reaction>
</comment>
<dbReference type="GO" id="GO:0016887">
    <property type="term" value="F:ATP hydrolysis activity"/>
    <property type="evidence" value="ECO:0007669"/>
    <property type="project" value="InterPro"/>
</dbReference>
<dbReference type="FunFam" id="3.40.50.300:FF:000425">
    <property type="entry name" value="Probable ABC transporter, ATP-binding subunit"/>
    <property type="match status" value="1"/>
</dbReference>
<reference evidence="13" key="1">
    <citation type="journal article" date="2014" name="Int. J. Syst. Evol. Microbiol.">
        <title>Complete genome sequence of Corynebacterium casei LMG S-19264T (=DSM 44701T), isolated from a smear-ripened cheese.</title>
        <authorList>
            <consortium name="US DOE Joint Genome Institute (JGI-PGF)"/>
            <person name="Walter F."/>
            <person name="Albersmeier A."/>
            <person name="Kalinowski J."/>
            <person name="Ruckert C."/>
        </authorList>
    </citation>
    <scope>NUCLEOTIDE SEQUENCE</scope>
    <source>
        <strain evidence="13">JCM 16108</strain>
    </source>
</reference>
<dbReference type="EC" id="7.3.2.6" evidence="8"/>
<keyword evidence="4" id="KW-0547">Nucleotide-binding</keyword>
<dbReference type="Pfam" id="PF00005">
    <property type="entry name" value="ABC_tran"/>
    <property type="match status" value="1"/>
</dbReference>
<keyword evidence="2" id="KW-0813">Transport</keyword>
<comment type="subcellular location">
    <subcellularLocation>
        <location evidence="1">Cell membrane</location>
    </subcellularLocation>
</comment>
<dbReference type="OrthoDB" id="18368at2157"/>
<dbReference type="PANTHER" id="PTHR42788:SF13">
    <property type="entry name" value="ALIPHATIC SULFONATES IMPORT ATP-BINDING PROTEIN SSUB"/>
    <property type="match status" value="1"/>
</dbReference>
<evidence type="ECO:0000256" key="7">
    <source>
        <dbReference type="ARBA" id="ARBA00038781"/>
    </source>
</evidence>
<reference evidence="13" key="2">
    <citation type="submission" date="2020-09" db="EMBL/GenBank/DDBJ databases">
        <authorList>
            <person name="Sun Q."/>
            <person name="Ohkuma M."/>
        </authorList>
    </citation>
    <scope>NUCLEOTIDE SEQUENCE</scope>
    <source>
        <strain evidence="13">JCM 16108</strain>
    </source>
</reference>
<dbReference type="InterPro" id="IPR027417">
    <property type="entry name" value="P-loop_NTPase"/>
</dbReference>
<reference evidence="14" key="3">
    <citation type="submission" date="2021-03" db="EMBL/GenBank/DDBJ databases">
        <title>Genomic Encyclopedia of Type Strains, Phase IV (KMG-IV): sequencing the most valuable type-strain genomes for metagenomic binning, comparative biology and taxonomic classification.</title>
        <authorList>
            <person name="Goeker M."/>
        </authorList>
    </citation>
    <scope>NUCLEOTIDE SEQUENCE</scope>
    <source>
        <strain evidence="14">DSM 22443</strain>
    </source>
</reference>
<dbReference type="Proteomes" id="UP000765891">
    <property type="component" value="Unassembled WGS sequence"/>
</dbReference>
<keyword evidence="3" id="KW-0500">Molybdenum</keyword>
<dbReference type="PANTHER" id="PTHR42788">
    <property type="entry name" value="TAURINE IMPORT ATP-BINDING PROTEIN-RELATED"/>
    <property type="match status" value="1"/>
</dbReference>
<dbReference type="PROSITE" id="PS00211">
    <property type="entry name" value="ABC_TRANSPORTER_1"/>
    <property type="match status" value="1"/>
</dbReference>
<sequence>MTTLRAEAVRKTYRSDAGDVIAVDDVSFTVEDREFVSVVGPSGCGKTTLLRLFAGLETPTAGRVLVDGERIEGPSPERAMVFQSFNLFDWRTVRGNVAFGLERQGVPEAERRERVDDWLDTVGLADFADAYPDELSGGMRQRVGLARALAVDPDVLLMDEPFGALDAQTRAVLQSELLDLWEDRRTTVLFVTHDIEEALLLSDRVLVMGAAPNAVTRTVDVPFERPRHGRELETTPAFAEYRREIWDHLRGEQ</sequence>
<proteinExistence type="inferred from homology"/>
<evidence type="ECO:0000256" key="8">
    <source>
        <dbReference type="ARBA" id="ARBA00039025"/>
    </source>
</evidence>